<proteinExistence type="predicted"/>
<evidence type="ECO:0000313" key="1">
    <source>
        <dbReference type="EMBL" id="JAG21147.1"/>
    </source>
</evidence>
<organism evidence="1">
    <name type="scientific">Lygus hesperus</name>
    <name type="common">Western plant bug</name>
    <dbReference type="NCBI Taxonomy" id="30085"/>
    <lineage>
        <taxon>Eukaryota</taxon>
        <taxon>Metazoa</taxon>
        <taxon>Ecdysozoa</taxon>
        <taxon>Arthropoda</taxon>
        <taxon>Hexapoda</taxon>
        <taxon>Insecta</taxon>
        <taxon>Pterygota</taxon>
        <taxon>Neoptera</taxon>
        <taxon>Paraneoptera</taxon>
        <taxon>Hemiptera</taxon>
        <taxon>Heteroptera</taxon>
        <taxon>Panheteroptera</taxon>
        <taxon>Cimicomorpha</taxon>
        <taxon>Miridae</taxon>
        <taxon>Mirini</taxon>
        <taxon>Lygus</taxon>
    </lineage>
</organism>
<feature type="non-terminal residue" evidence="1">
    <location>
        <position position="1"/>
    </location>
</feature>
<feature type="non-terminal residue" evidence="1">
    <location>
        <position position="104"/>
    </location>
</feature>
<keyword evidence="1" id="KW-0808">Transferase</keyword>
<accession>A0A0A9XKB8</accession>
<protein>
    <submittedName>
        <fullName evidence="1">Glycerol kinase 1</fullName>
    </submittedName>
</protein>
<keyword evidence="1" id="KW-0418">Kinase</keyword>
<name>A0A0A9XKB8_LYGHE</name>
<sequence length="104" mass="12231">RRVFQQIEQHLRILESMGENVNENNLLRMTIMEKFPQEIKYELQKTVDSEGYSMGIIRKSLKTIISAKENSMNYNEGFEKPNTYREQFTTETLISTSDSSTSRK</sequence>
<gene>
    <name evidence="1" type="primary">glpK1</name>
    <name evidence="1" type="ORF">CM83_313</name>
</gene>
<dbReference type="EMBL" id="GBHO01022457">
    <property type="protein sequence ID" value="JAG21147.1"/>
    <property type="molecule type" value="Transcribed_RNA"/>
</dbReference>
<reference evidence="1" key="2">
    <citation type="submission" date="2014-07" db="EMBL/GenBank/DDBJ databases">
        <authorList>
            <person name="Hull J."/>
        </authorList>
    </citation>
    <scope>NUCLEOTIDE SEQUENCE</scope>
</reference>
<dbReference type="AlphaFoldDB" id="A0A0A9XKB8"/>
<reference evidence="1" key="1">
    <citation type="journal article" date="2014" name="PLoS ONE">
        <title>Transcriptome-Based Identification of ABC Transporters in the Western Tarnished Plant Bug Lygus hesperus.</title>
        <authorList>
            <person name="Hull J.J."/>
            <person name="Chaney K."/>
            <person name="Geib S.M."/>
            <person name="Fabrick J.A."/>
            <person name="Brent C.S."/>
            <person name="Walsh D."/>
            <person name="Lavine L.C."/>
        </authorList>
    </citation>
    <scope>NUCLEOTIDE SEQUENCE</scope>
</reference>
<dbReference type="GO" id="GO:0016301">
    <property type="term" value="F:kinase activity"/>
    <property type="evidence" value="ECO:0007669"/>
    <property type="project" value="UniProtKB-KW"/>
</dbReference>